<dbReference type="EMBL" id="CAJNNW010025861">
    <property type="protein sequence ID" value="CAE8680483.1"/>
    <property type="molecule type" value="Genomic_DNA"/>
</dbReference>
<comment type="caution">
    <text evidence="2">The sequence shown here is derived from an EMBL/GenBank/DDBJ whole genome shotgun (WGS) entry which is preliminary data.</text>
</comment>
<accession>A0A813JKM3</accession>
<feature type="region of interest" description="Disordered" evidence="1">
    <location>
        <begin position="1"/>
        <end position="20"/>
    </location>
</feature>
<gene>
    <name evidence="2" type="ORF">PGLA2088_LOCUS21923</name>
</gene>
<evidence type="ECO:0000256" key="1">
    <source>
        <dbReference type="SAM" id="MobiDB-lite"/>
    </source>
</evidence>
<sequence length="77" mass="8129">MEVSGAMTAFHRTRNPPSSQPVVDLDLASLDQDSLLLLFSGGGTGGIRMSGYNPVYSGQCSTSRDHTTERTASPGLQ</sequence>
<evidence type="ECO:0000313" key="3">
    <source>
        <dbReference type="Proteomes" id="UP000626109"/>
    </source>
</evidence>
<name>A0A813JKM3_POLGL</name>
<reference evidence="2" key="1">
    <citation type="submission" date="2021-02" db="EMBL/GenBank/DDBJ databases">
        <authorList>
            <person name="Dougan E. K."/>
            <person name="Rhodes N."/>
            <person name="Thang M."/>
            <person name="Chan C."/>
        </authorList>
    </citation>
    <scope>NUCLEOTIDE SEQUENCE</scope>
</reference>
<feature type="non-terminal residue" evidence="2">
    <location>
        <position position="77"/>
    </location>
</feature>
<evidence type="ECO:0000313" key="2">
    <source>
        <dbReference type="EMBL" id="CAE8680483.1"/>
    </source>
</evidence>
<organism evidence="2 3">
    <name type="scientific">Polarella glacialis</name>
    <name type="common">Dinoflagellate</name>
    <dbReference type="NCBI Taxonomy" id="89957"/>
    <lineage>
        <taxon>Eukaryota</taxon>
        <taxon>Sar</taxon>
        <taxon>Alveolata</taxon>
        <taxon>Dinophyceae</taxon>
        <taxon>Suessiales</taxon>
        <taxon>Suessiaceae</taxon>
        <taxon>Polarella</taxon>
    </lineage>
</organism>
<protein>
    <submittedName>
        <fullName evidence="2">Uncharacterized protein</fullName>
    </submittedName>
</protein>
<proteinExistence type="predicted"/>
<dbReference type="Proteomes" id="UP000626109">
    <property type="component" value="Unassembled WGS sequence"/>
</dbReference>
<feature type="region of interest" description="Disordered" evidence="1">
    <location>
        <begin position="58"/>
        <end position="77"/>
    </location>
</feature>
<dbReference type="AlphaFoldDB" id="A0A813JKM3"/>